<dbReference type="NCBIfam" id="TIGR02964">
    <property type="entry name" value="xanthine_xdhC"/>
    <property type="match status" value="1"/>
</dbReference>
<dbReference type="PANTHER" id="PTHR30388:SF6">
    <property type="entry name" value="XANTHINE DEHYDROGENASE SUBUNIT A-RELATED"/>
    <property type="match status" value="1"/>
</dbReference>
<reference evidence="4" key="1">
    <citation type="journal article" date="2019" name="Int. J. Syst. Evol. Microbiol.">
        <title>The Global Catalogue of Microorganisms (GCM) 10K type strain sequencing project: providing services to taxonomists for standard genome sequencing and annotation.</title>
        <authorList>
            <consortium name="The Broad Institute Genomics Platform"/>
            <consortium name="The Broad Institute Genome Sequencing Center for Infectious Disease"/>
            <person name="Wu L."/>
            <person name="Ma J."/>
        </authorList>
    </citation>
    <scope>NUCLEOTIDE SEQUENCE [LARGE SCALE GENOMIC DNA]</scope>
    <source>
        <strain evidence="4">CGMCC 1.12477</strain>
    </source>
</reference>
<name>A0ABW4EHA3_9RHOB</name>
<dbReference type="Pfam" id="PF02625">
    <property type="entry name" value="XdhC_CoxI"/>
    <property type="match status" value="1"/>
</dbReference>
<feature type="domain" description="XdhC- CoxI" evidence="1">
    <location>
        <begin position="12"/>
        <end position="70"/>
    </location>
</feature>
<organism evidence="3 4">
    <name type="scientific">Lacimonas salitolerans</name>
    <dbReference type="NCBI Taxonomy" id="1323750"/>
    <lineage>
        <taxon>Bacteria</taxon>
        <taxon>Pseudomonadati</taxon>
        <taxon>Pseudomonadota</taxon>
        <taxon>Alphaproteobacteria</taxon>
        <taxon>Rhodobacterales</taxon>
        <taxon>Paracoccaceae</taxon>
        <taxon>Lacimonas</taxon>
    </lineage>
</organism>
<accession>A0ABW4EHA3</accession>
<dbReference type="Gene3D" id="3.40.50.720">
    <property type="entry name" value="NAD(P)-binding Rossmann-like Domain"/>
    <property type="match status" value="1"/>
</dbReference>
<dbReference type="InterPro" id="IPR014308">
    <property type="entry name" value="Xanthine_DH_XdhC"/>
</dbReference>
<dbReference type="InterPro" id="IPR027051">
    <property type="entry name" value="XdhC_Rossmann_dom"/>
</dbReference>
<dbReference type="Pfam" id="PF13478">
    <property type="entry name" value="XdhC_C"/>
    <property type="match status" value="1"/>
</dbReference>
<dbReference type="PANTHER" id="PTHR30388">
    <property type="entry name" value="ALDEHYDE OXIDOREDUCTASE MOLYBDENUM COFACTOR ASSEMBLY PROTEIN"/>
    <property type="match status" value="1"/>
</dbReference>
<dbReference type="Proteomes" id="UP001597186">
    <property type="component" value="Unassembled WGS sequence"/>
</dbReference>
<comment type="caution">
    <text evidence="3">The sequence shown here is derived from an EMBL/GenBank/DDBJ whole genome shotgun (WGS) entry which is preliminary data.</text>
</comment>
<gene>
    <name evidence="3" type="primary">xdhC</name>
    <name evidence="3" type="ORF">ACFTOW_15570</name>
</gene>
<dbReference type="EMBL" id="JBHUDD010000144">
    <property type="protein sequence ID" value="MFD1510802.1"/>
    <property type="molecule type" value="Genomic_DNA"/>
</dbReference>
<evidence type="ECO:0000313" key="4">
    <source>
        <dbReference type="Proteomes" id="UP001597186"/>
    </source>
</evidence>
<sequence length="336" mass="35164">MSLDLVALRAAVAAHGTIARVVIADVAGSSPREVGAAMLVWPEGQSGTIGGGALEFEAARAARAALTSGVGWLRRHALGPDLGQCCGGSVVLLCEIIDAALLACWEGGLSAPRGDAAPPESLPGKMKDGVVLRPAGGAREMPLSVRRVLEHARSRGARPRAQLLDGWMIEPVLQPDLPVWIWGAGHVGRAIVGVLAPLPEIEITWIDTDAARFPDMVPDGVQAVPVAEPVRMMAHAPPHAHHLILTYSHALDLALCDAALRRGFDSAGVIGSATKWARFRKRLAAMGHGPAQIARIACPIGDPALGKHPQAIAIGVAARLVEVSRRQDREGERATG</sequence>
<proteinExistence type="predicted"/>
<evidence type="ECO:0000259" key="2">
    <source>
        <dbReference type="Pfam" id="PF13478"/>
    </source>
</evidence>
<dbReference type="InterPro" id="IPR003777">
    <property type="entry name" value="XdhC_CoxI"/>
</dbReference>
<evidence type="ECO:0000313" key="3">
    <source>
        <dbReference type="EMBL" id="MFD1510802.1"/>
    </source>
</evidence>
<feature type="domain" description="XdhC Rossmann" evidence="2">
    <location>
        <begin position="179"/>
        <end position="319"/>
    </location>
</feature>
<evidence type="ECO:0000259" key="1">
    <source>
        <dbReference type="Pfam" id="PF02625"/>
    </source>
</evidence>
<protein>
    <submittedName>
        <fullName evidence="3">Xanthine dehydrogenase accessory protein XdhC</fullName>
    </submittedName>
</protein>
<dbReference type="SUPFAM" id="SSF51735">
    <property type="entry name" value="NAD(P)-binding Rossmann-fold domains"/>
    <property type="match status" value="1"/>
</dbReference>
<dbReference type="InterPro" id="IPR036291">
    <property type="entry name" value="NAD(P)-bd_dom_sf"/>
</dbReference>
<keyword evidence="4" id="KW-1185">Reference proteome</keyword>
<dbReference type="InterPro" id="IPR052698">
    <property type="entry name" value="MoCofactor_Util/Proc"/>
</dbReference>
<dbReference type="RefSeq" id="WP_379917337.1">
    <property type="nucleotide sequence ID" value="NZ_JBHUDD010000144.1"/>
</dbReference>